<dbReference type="InterPro" id="IPR013078">
    <property type="entry name" value="His_Pase_superF_clade-1"/>
</dbReference>
<keyword evidence="6" id="KW-1185">Reference proteome</keyword>
<keyword evidence="2" id="KW-0067">ATP-binding</keyword>
<dbReference type="Gene3D" id="3.40.50.300">
    <property type="entry name" value="P-loop containing nucleotide triphosphate hydrolases"/>
    <property type="match status" value="1"/>
</dbReference>
<evidence type="ECO:0000259" key="4">
    <source>
        <dbReference type="Pfam" id="PF01591"/>
    </source>
</evidence>
<dbReference type="Gene3D" id="3.40.50.1240">
    <property type="entry name" value="Phosphoglycerate mutase-like"/>
    <property type="match status" value="1"/>
</dbReference>
<feature type="region of interest" description="Disordered" evidence="3">
    <location>
        <begin position="49"/>
        <end position="72"/>
    </location>
</feature>
<dbReference type="Proteomes" id="UP001530293">
    <property type="component" value="Unassembled WGS sequence"/>
</dbReference>
<dbReference type="InterPro" id="IPR003094">
    <property type="entry name" value="6Pfruct_kin"/>
</dbReference>
<accession>A0ABD3N8V4</accession>
<dbReference type="PANTHER" id="PTHR10606:SF49">
    <property type="entry name" value="6-PHOSPHOFRUCTO-2-KINASE DOMAIN-CONTAINING PROTEIN"/>
    <property type="match status" value="1"/>
</dbReference>
<keyword evidence="1" id="KW-0547">Nucleotide-binding</keyword>
<dbReference type="SUPFAM" id="SSF53254">
    <property type="entry name" value="Phosphoglycerate mutase-like"/>
    <property type="match status" value="1"/>
</dbReference>
<dbReference type="SUPFAM" id="SSF52540">
    <property type="entry name" value="P-loop containing nucleoside triphosphate hydrolases"/>
    <property type="match status" value="1"/>
</dbReference>
<evidence type="ECO:0000256" key="1">
    <source>
        <dbReference type="ARBA" id="ARBA00022741"/>
    </source>
</evidence>
<sequence length="734" mass="80777">MEAAMNQMSLMAGALSSSSIDGGASNNDNNISNTGDGLGVGGSAGDGRRHINFDISDANNENDGTNNDPDQVRELATTTSTGSDYYAKGSAEVATESALTLAKIQHRLRLTKKSDRLVIVLVGLPGRGKSFIARKLQNFLTWRGSECRVFNVGKYRRQAADGACGADFFDSKNTAAAQMRQLAASLALQDMLRWLDNEDNSTNASGGGGGGGGGRTSGMFTTTTNSNNNMRMMMTLMNNERKDRVGIFDATNSTRERRDWVLRECTCRKKRAGKPTGVVFVESICDDVDLLNENFLTKVNTSPDYIGMDQKVAMEDLLTRVKKYEEAYETIEDDTQSYIKIYNLSSKMLVNHIYGRMAKSIVPALMAWNVGTRPVFVCRAGQTMNESTRASLRCSMSRSESLGVQGRAFRDALFGYMQEECLDFINRRQMTAFSPDLNTGTSISGMMNRSVSKMNFRKSLDGDLGCLSTIQSEEVEEADEDLYVGTDGVTPLPFPCYIMTSTMPRARQTVDWEDMPYPIQMLSNLNPLDKGDFTGQELEDIAVKHPEWYEQLVEDPFYTRFPGGECYGDLTSRLESVVVDIEQQVGPVLVVSHVSVLQVLVAYFRNTPVENCTSIALPLNTVLKFTPAKGGGWQESQIRIQTSPSNSHNDLSSMDNTAADANVPAVEEQRTPLARTPVGSYKKIDVMHHAGKGSPPEMVSPSESLPIWGDHAMRDTSYRRHTTMPVLPLGRGAL</sequence>
<dbReference type="AlphaFoldDB" id="A0ABD3N8V4"/>
<organism evidence="5 6">
    <name type="scientific">Discostella pseudostelligera</name>
    <dbReference type="NCBI Taxonomy" id="259834"/>
    <lineage>
        <taxon>Eukaryota</taxon>
        <taxon>Sar</taxon>
        <taxon>Stramenopiles</taxon>
        <taxon>Ochrophyta</taxon>
        <taxon>Bacillariophyta</taxon>
        <taxon>Coscinodiscophyceae</taxon>
        <taxon>Thalassiosirophycidae</taxon>
        <taxon>Stephanodiscales</taxon>
        <taxon>Stephanodiscaceae</taxon>
        <taxon>Discostella</taxon>
    </lineage>
</organism>
<protein>
    <recommendedName>
        <fullName evidence="4">6-phosphofructo-2-kinase domain-containing protein</fullName>
    </recommendedName>
</protein>
<dbReference type="PANTHER" id="PTHR10606">
    <property type="entry name" value="6-PHOSPHOFRUCTO-2-KINASE/FRUCTOSE-2,6-BISPHOSPHATASE"/>
    <property type="match status" value="1"/>
</dbReference>
<evidence type="ECO:0000256" key="2">
    <source>
        <dbReference type="ARBA" id="ARBA00022840"/>
    </source>
</evidence>
<evidence type="ECO:0000313" key="6">
    <source>
        <dbReference type="Proteomes" id="UP001530293"/>
    </source>
</evidence>
<feature type="domain" description="6-phosphofructo-2-kinase" evidence="4">
    <location>
        <begin position="226"/>
        <end position="369"/>
    </location>
</feature>
<comment type="caution">
    <text evidence="5">The sequence shown here is derived from an EMBL/GenBank/DDBJ whole genome shotgun (WGS) entry which is preliminary data.</text>
</comment>
<dbReference type="InterPro" id="IPR027417">
    <property type="entry name" value="P-loop_NTPase"/>
</dbReference>
<dbReference type="GO" id="GO:0005524">
    <property type="term" value="F:ATP binding"/>
    <property type="evidence" value="ECO:0007669"/>
    <property type="project" value="UniProtKB-KW"/>
</dbReference>
<evidence type="ECO:0000256" key="3">
    <source>
        <dbReference type="SAM" id="MobiDB-lite"/>
    </source>
</evidence>
<dbReference type="InterPro" id="IPR013079">
    <property type="entry name" value="6Phosfructo_kin"/>
</dbReference>
<dbReference type="Pfam" id="PF00300">
    <property type="entry name" value="His_Phos_1"/>
    <property type="match status" value="1"/>
</dbReference>
<feature type="domain" description="6-phosphofructo-2-kinase" evidence="4">
    <location>
        <begin position="112"/>
        <end position="199"/>
    </location>
</feature>
<evidence type="ECO:0000313" key="5">
    <source>
        <dbReference type="EMBL" id="KAL3770706.1"/>
    </source>
</evidence>
<proteinExistence type="predicted"/>
<gene>
    <name evidence="5" type="ORF">ACHAWU_009238</name>
</gene>
<dbReference type="EMBL" id="JALLBG020000037">
    <property type="protein sequence ID" value="KAL3770706.1"/>
    <property type="molecule type" value="Genomic_DNA"/>
</dbReference>
<reference evidence="5 6" key="1">
    <citation type="submission" date="2024-10" db="EMBL/GenBank/DDBJ databases">
        <title>Updated reference genomes for cyclostephanoid diatoms.</title>
        <authorList>
            <person name="Roberts W.R."/>
            <person name="Alverson A.J."/>
        </authorList>
    </citation>
    <scope>NUCLEOTIDE SEQUENCE [LARGE SCALE GENOMIC DNA]</scope>
    <source>
        <strain evidence="5 6">AJA232-27</strain>
    </source>
</reference>
<dbReference type="Pfam" id="PF01591">
    <property type="entry name" value="6PF2K"/>
    <property type="match status" value="2"/>
</dbReference>
<dbReference type="InterPro" id="IPR029033">
    <property type="entry name" value="His_PPase_superfam"/>
</dbReference>
<feature type="compositionally biased region" description="Polar residues" evidence="3">
    <location>
        <begin position="57"/>
        <end position="69"/>
    </location>
</feature>
<name>A0ABD3N8V4_9STRA</name>